<organism evidence="2 3">
    <name type="scientific">Paracoccus haematequi</name>
    <dbReference type="NCBI Taxonomy" id="2491866"/>
    <lineage>
        <taxon>Bacteria</taxon>
        <taxon>Pseudomonadati</taxon>
        <taxon>Pseudomonadota</taxon>
        <taxon>Alphaproteobacteria</taxon>
        <taxon>Rhodobacterales</taxon>
        <taxon>Paracoccaceae</taxon>
        <taxon>Paracoccus</taxon>
    </lineage>
</organism>
<feature type="compositionally biased region" description="Basic and acidic residues" evidence="1">
    <location>
        <begin position="93"/>
        <end position="106"/>
    </location>
</feature>
<dbReference type="AlphaFoldDB" id="A0A447II88"/>
<dbReference type="Proteomes" id="UP000270743">
    <property type="component" value="Unassembled WGS sequence"/>
</dbReference>
<feature type="region of interest" description="Disordered" evidence="1">
    <location>
        <begin position="84"/>
        <end position="116"/>
    </location>
</feature>
<protein>
    <recommendedName>
        <fullName evidence="4">DUF2946 domain-containing protein</fullName>
    </recommendedName>
</protein>
<name>A0A447II88_9RHOB</name>
<keyword evidence="3" id="KW-1185">Reference proteome</keyword>
<dbReference type="RefSeq" id="WP_126152911.1">
    <property type="nucleotide sequence ID" value="NZ_UZWE01000018.1"/>
</dbReference>
<dbReference type="EMBL" id="UZWE01000018">
    <property type="protein sequence ID" value="VDS07199.1"/>
    <property type="molecule type" value="Genomic_DNA"/>
</dbReference>
<accession>A0A447II88</accession>
<reference evidence="2 3" key="1">
    <citation type="submission" date="2018-12" db="EMBL/GenBank/DDBJ databases">
        <authorList>
            <person name="Criscuolo A."/>
        </authorList>
    </citation>
    <scope>NUCLEOTIDE SEQUENCE [LARGE SCALE GENOMIC DNA]</scope>
    <source>
        <strain evidence="2">ACIP1116241</strain>
    </source>
</reference>
<evidence type="ECO:0000313" key="2">
    <source>
        <dbReference type="EMBL" id="VDS07199.1"/>
    </source>
</evidence>
<sequence length="116" mass="11824">MRRPLFLALILCLALTGIGLGAARGTVMLDGRVVLCSGTGVVVVDHPGAPQRPHLCPDMALSLLAATAVAPPAFGPAATAARLDPRVVPTVPDGREPPRPAARDPPARQSSALKPA</sequence>
<evidence type="ECO:0000313" key="3">
    <source>
        <dbReference type="Proteomes" id="UP000270743"/>
    </source>
</evidence>
<evidence type="ECO:0000256" key="1">
    <source>
        <dbReference type="SAM" id="MobiDB-lite"/>
    </source>
</evidence>
<gene>
    <name evidence="2" type="ORF">PARHAE_00372</name>
</gene>
<proteinExistence type="predicted"/>
<evidence type="ECO:0008006" key="4">
    <source>
        <dbReference type="Google" id="ProtNLM"/>
    </source>
</evidence>